<comment type="catalytic activity">
    <reaction evidence="6">
        <text>adenosine(37) in tRNA1(Val) + S-adenosyl-L-methionine = N(6)-methyladenosine(37) in tRNA1(Val) + S-adenosyl-L-homocysteine + H(+)</text>
        <dbReference type="Rhea" id="RHEA:43160"/>
        <dbReference type="Rhea" id="RHEA-COMP:10369"/>
        <dbReference type="Rhea" id="RHEA-COMP:10370"/>
        <dbReference type="ChEBI" id="CHEBI:15378"/>
        <dbReference type="ChEBI" id="CHEBI:57856"/>
        <dbReference type="ChEBI" id="CHEBI:59789"/>
        <dbReference type="ChEBI" id="CHEBI:74411"/>
        <dbReference type="ChEBI" id="CHEBI:74449"/>
        <dbReference type="EC" id="2.1.1.223"/>
    </reaction>
</comment>
<dbReference type="HAMAP" id="MF_01872">
    <property type="entry name" value="tRNA_methyltr_YfiC"/>
    <property type="match status" value="1"/>
</dbReference>
<dbReference type="PATRIC" id="fig|1304281.5.peg.1896"/>
<dbReference type="Pfam" id="PF05175">
    <property type="entry name" value="MTS"/>
    <property type="match status" value="1"/>
</dbReference>
<keyword evidence="4 6" id="KW-0949">S-adenosyl-L-methionine</keyword>
<dbReference type="OrthoDB" id="5383291at2"/>
<evidence type="ECO:0000256" key="5">
    <source>
        <dbReference type="ARBA" id="ARBA00022694"/>
    </source>
</evidence>
<evidence type="ECO:0000256" key="2">
    <source>
        <dbReference type="ARBA" id="ARBA00022603"/>
    </source>
</evidence>
<name>A0A0J7IXQ1_9FLAO</name>
<evidence type="ECO:0000256" key="1">
    <source>
        <dbReference type="ARBA" id="ARBA00022490"/>
    </source>
</evidence>
<evidence type="ECO:0000313" key="8">
    <source>
        <dbReference type="EMBL" id="KMQ71038.1"/>
    </source>
</evidence>
<dbReference type="GO" id="GO:0016430">
    <property type="term" value="F:tRNA (adenine-N6)-methyltransferase activity"/>
    <property type="evidence" value="ECO:0007669"/>
    <property type="project" value="UniProtKB-UniRule"/>
</dbReference>
<dbReference type="RefSeq" id="WP_048499671.1">
    <property type="nucleotide sequence ID" value="NZ_LFNG01000011.1"/>
</dbReference>
<accession>A0A0J7IXQ1</accession>
<feature type="domain" description="Methyltransferase small" evidence="7">
    <location>
        <begin position="27"/>
        <end position="154"/>
    </location>
</feature>
<dbReference type="GO" id="GO:0003676">
    <property type="term" value="F:nucleic acid binding"/>
    <property type="evidence" value="ECO:0007669"/>
    <property type="project" value="InterPro"/>
</dbReference>
<reference evidence="8 9" key="1">
    <citation type="journal article" date="2004" name="Int. J. Syst. Evol. Microbiol.">
        <title>Kaistella koreensis gen. nov., sp. nov., a novel member of the Chryseobacterium-Bergeyella-Riemerella branch.</title>
        <authorList>
            <person name="Kim M.K."/>
            <person name="Im W.T."/>
            <person name="Shin Y.K."/>
            <person name="Lim J.H."/>
            <person name="Kim S.H."/>
            <person name="Lee B.C."/>
            <person name="Park M.Y."/>
            <person name="Lee K.Y."/>
            <person name="Lee S.T."/>
        </authorList>
    </citation>
    <scope>NUCLEOTIDE SEQUENCE [LARGE SCALE GENOMIC DNA]</scope>
    <source>
        <strain evidence="8 9">CCUG 49689</strain>
    </source>
</reference>
<evidence type="ECO:0000256" key="3">
    <source>
        <dbReference type="ARBA" id="ARBA00022679"/>
    </source>
</evidence>
<dbReference type="SUPFAM" id="SSF53335">
    <property type="entry name" value="S-adenosyl-L-methionine-dependent methyltransferases"/>
    <property type="match status" value="1"/>
</dbReference>
<dbReference type="Proteomes" id="UP000035900">
    <property type="component" value="Unassembled WGS sequence"/>
</dbReference>
<keyword evidence="1 6" id="KW-0963">Cytoplasm</keyword>
<dbReference type="InterPro" id="IPR050210">
    <property type="entry name" value="tRNA_Adenine-N(6)_MTase"/>
</dbReference>
<dbReference type="InterPro" id="IPR022882">
    <property type="entry name" value="tRNA_adenine-N6_MeTrfase"/>
</dbReference>
<keyword evidence="5 6" id="KW-0819">tRNA processing</keyword>
<keyword evidence="2 6" id="KW-0489">Methyltransferase</keyword>
<evidence type="ECO:0000313" key="9">
    <source>
        <dbReference type="Proteomes" id="UP000035900"/>
    </source>
</evidence>
<dbReference type="Gene3D" id="3.40.50.150">
    <property type="entry name" value="Vaccinia Virus protein VP39"/>
    <property type="match status" value="1"/>
</dbReference>
<dbReference type="AlphaFoldDB" id="A0A0J7IXQ1"/>
<dbReference type="GO" id="GO:0005737">
    <property type="term" value="C:cytoplasm"/>
    <property type="evidence" value="ECO:0007669"/>
    <property type="project" value="UniProtKB-SubCell"/>
</dbReference>
<protein>
    <recommendedName>
        <fullName evidence="6">tRNA1(Val) (adenine(37)-N6)-methyltransferase</fullName>
        <ecNumber evidence="6">2.1.1.223</ecNumber>
    </recommendedName>
    <alternativeName>
        <fullName evidence="6">tRNA m6A37 methyltransferase</fullName>
    </alternativeName>
</protein>
<evidence type="ECO:0000259" key="7">
    <source>
        <dbReference type="Pfam" id="PF05175"/>
    </source>
</evidence>
<dbReference type="STRING" id="1304281.ACM44_08815"/>
<dbReference type="GO" id="GO:0032259">
    <property type="term" value="P:methylation"/>
    <property type="evidence" value="ECO:0007669"/>
    <property type="project" value="UniProtKB-KW"/>
</dbReference>
<comment type="caution">
    <text evidence="8">The sequence shown here is derived from an EMBL/GenBank/DDBJ whole genome shotgun (WGS) entry which is preliminary data.</text>
</comment>
<sequence>MKPFRFQKFTVNQNKYVFRVGTDGVLLGALCSVENANSVLEVGTGTGLISLMIAQRNPTAQILAIDIDENATKLAEGNFRNSPFSERLKVLQDDFKEWETGQQFDLIVSNPPYFEENDSTKDVLARQKKTLDFTDLIEKSKKLLSREGILSVIIPFQESLFFQKVCHENKLFLQRKINISGIKDAPPKRVILEFALVPTEVIETDFIIEKFPRVYSEEYLELTKDFHVFKRAD</sequence>
<gene>
    <name evidence="8" type="ORF">ACM44_08815</name>
</gene>
<organism evidence="8 9">
    <name type="scientific">Chryseobacterium koreense CCUG 49689</name>
    <dbReference type="NCBI Taxonomy" id="1304281"/>
    <lineage>
        <taxon>Bacteria</taxon>
        <taxon>Pseudomonadati</taxon>
        <taxon>Bacteroidota</taxon>
        <taxon>Flavobacteriia</taxon>
        <taxon>Flavobacteriales</taxon>
        <taxon>Weeksellaceae</taxon>
        <taxon>Chryseobacterium group</taxon>
        <taxon>Chryseobacterium</taxon>
    </lineage>
</organism>
<evidence type="ECO:0000256" key="4">
    <source>
        <dbReference type="ARBA" id="ARBA00022691"/>
    </source>
</evidence>
<comment type="similarity">
    <text evidence="6">Belongs to the methyltransferase superfamily. tRNA (adenine-N(6)-)-methyltransferase family.</text>
</comment>
<dbReference type="CDD" id="cd02440">
    <property type="entry name" value="AdoMet_MTases"/>
    <property type="match status" value="1"/>
</dbReference>
<dbReference type="PROSITE" id="PS00092">
    <property type="entry name" value="N6_MTASE"/>
    <property type="match status" value="1"/>
</dbReference>
<dbReference type="InterPro" id="IPR029063">
    <property type="entry name" value="SAM-dependent_MTases_sf"/>
</dbReference>
<comment type="function">
    <text evidence="6">Specifically methylates the adenine in position 37 of tRNA(1)(Val) (anticodon cmo5UAC).</text>
</comment>
<comment type="subcellular location">
    <subcellularLocation>
        <location evidence="6">Cytoplasm</location>
    </subcellularLocation>
</comment>
<dbReference type="PANTHER" id="PTHR47739">
    <property type="entry name" value="TRNA1(VAL) (ADENINE(37)-N6)-METHYLTRANSFERASE"/>
    <property type="match status" value="1"/>
</dbReference>
<dbReference type="PANTHER" id="PTHR47739:SF1">
    <property type="entry name" value="TRNA1(VAL) (ADENINE(37)-N6)-METHYLTRANSFERASE"/>
    <property type="match status" value="1"/>
</dbReference>
<dbReference type="PRINTS" id="PR00507">
    <property type="entry name" value="N12N6MTFRASE"/>
</dbReference>
<dbReference type="InterPro" id="IPR007848">
    <property type="entry name" value="Small_mtfrase_dom"/>
</dbReference>
<dbReference type="EMBL" id="LFNG01000011">
    <property type="protein sequence ID" value="KMQ71038.1"/>
    <property type="molecule type" value="Genomic_DNA"/>
</dbReference>
<keyword evidence="3 6" id="KW-0808">Transferase</keyword>
<evidence type="ECO:0000256" key="6">
    <source>
        <dbReference type="HAMAP-Rule" id="MF_01872"/>
    </source>
</evidence>
<dbReference type="InterPro" id="IPR002052">
    <property type="entry name" value="DNA_methylase_N6_adenine_CS"/>
</dbReference>
<dbReference type="EC" id="2.1.1.223" evidence="6"/>
<proteinExistence type="inferred from homology"/>
<dbReference type="GO" id="GO:0008033">
    <property type="term" value="P:tRNA processing"/>
    <property type="evidence" value="ECO:0007669"/>
    <property type="project" value="UniProtKB-UniRule"/>
</dbReference>
<keyword evidence="9" id="KW-1185">Reference proteome</keyword>